<evidence type="ECO:0000313" key="1">
    <source>
        <dbReference type="EMBL" id="EUB60257.1"/>
    </source>
</evidence>
<proteinExistence type="predicted"/>
<dbReference type="EMBL" id="APAU02000032">
    <property type="protein sequence ID" value="EUB60257.1"/>
    <property type="molecule type" value="Genomic_DNA"/>
</dbReference>
<evidence type="ECO:0000313" key="2">
    <source>
        <dbReference type="Proteomes" id="UP000019149"/>
    </source>
</evidence>
<comment type="caution">
    <text evidence="1">The sequence shown here is derived from an EMBL/GenBank/DDBJ whole genome shotgun (WGS) entry which is preliminary data.</text>
</comment>
<dbReference type="KEGG" id="egl:EGR_04815"/>
<organism evidence="1 2">
    <name type="scientific">Echinococcus granulosus</name>
    <name type="common">Hydatid tapeworm</name>
    <dbReference type="NCBI Taxonomy" id="6210"/>
    <lineage>
        <taxon>Eukaryota</taxon>
        <taxon>Metazoa</taxon>
        <taxon>Spiralia</taxon>
        <taxon>Lophotrochozoa</taxon>
        <taxon>Platyhelminthes</taxon>
        <taxon>Cestoda</taxon>
        <taxon>Eucestoda</taxon>
        <taxon>Cyclophyllidea</taxon>
        <taxon>Taeniidae</taxon>
        <taxon>Echinococcus</taxon>
        <taxon>Echinococcus granulosus group</taxon>
    </lineage>
</organism>
<name>W6UPQ1_ECHGR</name>
<sequence>MRPLSWKLKGCSCGFYSEVDANGRGDHSVASEDVGPSQSKWEWLPLQHSKTMHKDGSKLVNLTEDEVHSPIA</sequence>
<dbReference type="GeneID" id="36340530"/>
<dbReference type="Proteomes" id="UP000019149">
    <property type="component" value="Unassembled WGS sequence"/>
</dbReference>
<dbReference type="AlphaFoldDB" id="W6UPQ1"/>
<keyword evidence="2" id="KW-1185">Reference proteome</keyword>
<accession>W6UPQ1</accession>
<gene>
    <name evidence="1" type="ORF">EGR_04815</name>
</gene>
<reference evidence="1 2" key="1">
    <citation type="journal article" date="2013" name="Nat. Genet.">
        <title>The genome of the hydatid tapeworm Echinococcus granulosus.</title>
        <authorList>
            <person name="Zheng H."/>
            <person name="Zhang W."/>
            <person name="Zhang L."/>
            <person name="Zhang Z."/>
            <person name="Li J."/>
            <person name="Lu G."/>
            <person name="Zhu Y."/>
            <person name="Wang Y."/>
            <person name="Huang Y."/>
            <person name="Liu J."/>
            <person name="Kang H."/>
            <person name="Chen J."/>
            <person name="Wang L."/>
            <person name="Chen A."/>
            <person name="Yu S."/>
            <person name="Gao Z."/>
            <person name="Jin L."/>
            <person name="Gu W."/>
            <person name="Wang Z."/>
            <person name="Zhao L."/>
            <person name="Shi B."/>
            <person name="Wen H."/>
            <person name="Lin R."/>
            <person name="Jones M.K."/>
            <person name="Brejova B."/>
            <person name="Vinar T."/>
            <person name="Zhao G."/>
            <person name="McManus D.P."/>
            <person name="Chen Z."/>
            <person name="Zhou Y."/>
            <person name="Wang S."/>
        </authorList>
    </citation>
    <scope>NUCLEOTIDE SEQUENCE [LARGE SCALE GENOMIC DNA]</scope>
</reference>
<dbReference type="CTD" id="36340530"/>
<protein>
    <submittedName>
        <fullName evidence="1">Uncharacterized protein</fullName>
    </submittedName>
</protein>
<dbReference type="RefSeq" id="XP_024351453.1">
    <property type="nucleotide sequence ID" value="XM_024494064.1"/>
</dbReference>